<evidence type="ECO:0000313" key="8">
    <source>
        <dbReference type="EMBL" id="MBR0665311.1"/>
    </source>
</evidence>
<comment type="similarity">
    <text evidence="1">Belongs to the ABC transporter superfamily.</text>
</comment>
<dbReference type="SUPFAM" id="SSF50331">
    <property type="entry name" value="MOP-like"/>
    <property type="match status" value="1"/>
</dbReference>
<proteinExistence type="inferred from homology"/>
<dbReference type="RefSeq" id="WP_211852981.1">
    <property type="nucleotide sequence ID" value="NZ_JAAGBB010000014.1"/>
</dbReference>
<keyword evidence="5 8" id="KW-0067">ATP-binding</keyword>
<dbReference type="InterPro" id="IPR013611">
    <property type="entry name" value="Transp-assoc_OB_typ2"/>
</dbReference>
<dbReference type="InterPro" id="IPR003439">
    <property type="entry name" value="ABC_transporter-like_ATP-bd"/>
</dbReference>
<dbReference type="EMBL" id="JAAGBB010000014">
    <property type="protein sequence ID" value="MBR0665311.1"/>
    <property type="molecule type" value="Genomic_DNA"/>
</dbReference>
<dbReference type="Pfam" id="PF08402">
    <property type="entry name" value="TOBE_2"/>
    <property type="match status" value="1"/>
</dbReference>
<evidence type="ECO:0000256" key="5">
    <source>
        <dbReference type="ARBA" id="ARBA00022840"/>
    </source>
</evidence>
<dbReference type="PANTHER" id="PTHR43875:SF14">
    <property type="entry name" value="ABC TRANSPORTER ATP-BINDING PROTEIN"/>
    <property type="match status" value="1"/>
</dbReference>
<evidence type="ECO:0000256" key="4">
    <source>
        <dbReference type="ARBA" id="ARBA00022741"/>
    </source>
</evidence>
<dbReference type="InterPro" id="IPR012340">
    <property type="entry name" value="NA-bd_OB-fold"/>
</dbReference>
<evidence type="ECO:0000256" key="1">
    <source>
        <dbReference type="ARBA" id="ARBA00005417"/>
    </source>
</evidence>
<dbReference type="SMART" id="SM00382">
    <property type="entry name" value="AAA"/>
    <property type="match status" value="1"/>
</dbReference>
<keyword evidence="3" id="KW-1003">Cell membrane</keyword>
<dbReference type="Pfam" id="PF00005">
    <property type="entry name" value="ABC_tran"/>
    <property type="match status" value="1"/>
</dbReference>
<evidence type="ECO:0000256" key="2">
    <source>
        <dbReference type="ARBA" id="ARBA00022448"/>
    </source>
</evidence>
<dbReference type="InterPro" id="IPR003593">
    <property type="entry name" value="AAA+_ATPase"/>
</dbReference>
<evidence type="ECO:0000256" key="3">
    <source>
        <dbReference type="ARBA" id="ARBA00022475"/>
    </source>
</evidence>
<dbReference type="GO" id="GO:0005524">
    <property type="term" value="F:ATP binding"/>
    <property type="evidence" value="ECO:0007669"/>
    <property type="project" value="UniProtKB-KW"/>
</dbReference>
<sequence>MSLMLEDIALSAGGRVLLHPVTLSLEAGSLNVLLGPTLAGKTTLLRLMAGLDRPSGGRLLVDGRDMTGVGARQRSVAMVYQQFINYPSLTVFENIASPLRVAKLPRAEVEARVHQAAELLHLAPYLGRRPLELSGGQQQRTAIARALVKRAALVLMDEPLANLDYKLREELREELPRLFAESGSILVYATTDPAEALMLGGQVATLWEGRLTQFGPAGAVFRRPCDILTARVFSDPPLNEAPARLAGRELVLANGRRIPALQRGVEGECTIGVRAHELVLDDQPGPDAVPLDATVRVAEVTGSESYIHLDVGGLAWVVLVPGVRRPEPGERITVWLDPRRLFLFGTDGTLLATPELAEAA</sequence>
<keyword evidence="2" id="KW-0813">Transport</keyword>
<organism evidence="8 9">
    <name type="scientific">Plastoroseomonas hellenica</name>
    <dbReference type="NCBI Taxonomy" id="2687306"/>
    <lineage>
        <taxon>Bacteria</taxon>
        <taxon>Pseudomonadati</taxon>
        <taxon>Pseudomonadota</taxon>
        <taxon>Alphaproteobacteria</taxon>
        <taxon>Acetobacterales</taxon>
        <taxon>Acetobacteraceae</taxon>
        <taxon>Plastoroseomonas</taxon>
    </lineage>
</organism>
<protein>
    <submittedName>
        <fullName evidence="8">ABC transporter ATP-binding protein</fullName>
    </submittedName>
</protein>
<name>A0ABS5EYF3_9PROT</name>
<feature type="domain" description="ABC transporter" evidence="7">
    <location>
        <begin position="3"/>
        <end position="233"/>
    </location>
</feature>
<keyword evidence="9" id="KW-1185">Reference proteome</keyword>
<keyword evidence="4" id="KW-0547">Nucleotide-binding</keyword>
<keyword evidence="6" id="KW-0472">Membrane</keyword>
<dbReference type="Gene3D" id="2.40.50.140">
    <property type="entry name" value="Nucleic acid-binding proteins"/>
    <property type="match status" value="1"/>
</dbReference>
<dbReference type="PROSITE" id="PS50893">
    <property type="entry name" value="ABC_TRANSPORTER_2"/>
    <property type="match status" value="1"/>
</dbReference>
<comment type="caution">
    <text evidence="8">The sequence shown here is derived from an EMBL/GenBank/DDBJ whole genome shotgun (WGS) entry which is preliminary data.</text>
</comment>
<dbReference type="InterPro" id="IPR027417">
    <property type="entry name" value="P-loop_NTPase"/>
</dbReference>
<accession>A0ABS5EYF3</accession>
<dbReference type="InterPro" id="IPR015853">
    <property type="entry name" value="ABC_transpr_FbpC"/>
</dbReference>
<reference evidence="9" key="1">
    <citation type="journal article" date="2021" name="Syst. Appl. Microbiol.">
        <title>Roseomonas hellenica sp. nov., isolated from roots of wild-growing Alkanna tinctoria.</title>
        <authorList>
            <person name="Rat A."/>
            <person name="Naranjo H.D."/>
            <person name="Lebbe L."/>
            <person name="Cnockaert M."/>
            <person name="Krigas N."/>
            <person name="Grigoriadou K."/>
            <person name="Maloupa E."/>
            <person name="Willems A."/>
        </authorList>
    </citation>
    <scope>NUCLEOTIDE SEQUENCE [LARGE SCALE GENOMIC DNA]</scope>
    <source>
        <strain evidence="9">LMG 31523</strain>
    </source>
</reference>
<evidence type="ECO:0000259" key="7">
    <source>
        <dbReference type="PROSITE" id="PS50893"/>
    </source>
</evidence>
<dbReference type="InterPro" id="IPR008995">
    <property type="entry name" value="Mo/tungstate-bd_C_term_dom"/>
</dbReference>
<dbReference type="PANTHER" id="PTHR43875">
    <property type="entry name" value="MALTODEXTRIN IMPORT ATP-BINDING PROTEIN MSMX"/>
    <property type="match status" value="1"/>
</dbReference>
<dbReference type="CDD" id="cd03259">
    <property type="entry name" value="ABC_Carb_Solutes_like"/>
    <property type="match status" value="1"/>
</dbReference>
<dbReference type="Gene3D" id="3.40.50.300">
    <property type="entry name" value="P-loop containing nucleotide triphosphate hydrolases"/>
    <property type="match status" value="1"/>
</dbReference>
<dbReference type="InterPro" id="IPR047641">
    <property type="entry name" value="ABC_transpr_MalK/UgpC-like"/>
</dbReference>
<evidence type="ECO:0000313" key="9">
    <source>
        <dbReference type="Proteomes" id="UP001196870"/>
    </source>
</evidence>
<gene>
    <name evidence="8" type="ORF">GXW71_13185</name>
</gene>
<evidence type="ECO:0000256" key="6">
    <source>
        <dbReference type="ARBA" id="ARBA00023136"/>
    </source>
</evidence>
<dbReference type="SUPFAM" id="SSF52540">
    <property type="entry name" value="P-loop containing nucleoside triphosphate hydrolases"/>
    <property type="match status" value="1"/>
</dbReference>
<dbReference type="Proteomes" id="UP001196870">
    <property type="component" value="Unassembled WGS sequence"/>
</dbReference>
<dbReference type="Gene3D" id="2.40.50.100">
    <property type="match status" value="1"/>
</dbReference>